<organism evidence="3 4">
    <name type="scientific">Puccinia coronata f. sp. avenae</name>
    <dbReference type="NCBI Taxonomy" id="200324"/>
    <lineage>
        <taxon>Eukaryota</taxon>
        <taxon>Fungi</taxon>
        <taxon>Dikarya</taxon>
        <taxon>Basidiomycota</taxon>
        <taxon>Pucciniomycotina</taxon>
        <taxon>Pucciniomycetes</taxon>
        <taxon>Pucciniales</taxon>
        <taxon>Pucciniaceae</taxon>
        <taxon>Puccinia</taxon>
    </lineage>
</organism>
<evidence type="ECO:0000313" key="3">
    <source>
        <dbReference type="EMBL" id="PLW24673.1"/>
    </source>
</evidence>
<dbReference type="EMBL" id="PGCI01000605">
    <property type="protein sequence ID" value="PLW24673.1"/>
    <property type="molecule type" value="Genomic_DNA"/>
</dbReference>
<dbReference type="GO" id="GO:0005737">
    <property type="term" value="C:cytoplasm"/>
    <property type="evidence" value="ECO:0007669"/>
    <property type="project" value="TreeGrafter"/>
</dbReference>
<feature type="compositionally biased region" description="Basic and acidic residues" evidence="1">
    <location>
        <begin position="496"/>
        <end position="518"/>
    </location>
</feature>
<feature type="compositionally biased region" description="Basic and acidic residues" evidence="1">
    <location>
        <begin position="1564"/>
        <end position="1574"/>
    </location>
</feature>
<sequence length="1596" mass="178553">MWVTLEQTTGLQRRASIATSSIHRDPRQQGPTSFPLESETLSLPYKHRETTYLSSHSPRARFAENPVIGPTREASTRLSRRKSALKTRSPSQIISPSSQTPTVNVVTPHETSCFLDKPGSSSTGSILLLPSASSKRHRATSMIASDNNPRLDPRDARNLSRPRKKSQDKDQFSYRQRAHSVSDLTPPDVLPQHGTELESYPLNRITAMSSNTTCIAGYVTDQNTLFPDRPRRNLSYLSSPGEEDDVLSLSNYESLDLSDHSNSRPVSNISSSATSSFSSTLTPPPVRNSADVDTYRAEKMTPEIGQNLEDFLPASAPSASSFIHQHYYSGESGNQVDPDHIISPLERIASLTAVRPSINRRKRSGTVLPPKKPELVFEASPNDSCIVLPIDSLLSKIGEHEIKPPARPPRSNRRGPPPQIPIPSPTTSESKPASHMAEIKPREPTYSDTLKTHLISSTAATPLDLVYDSAKSSPASLPVSVPVANQQPKPTIRISSESEKHLPERRISLKPPHSESHVRSPTPPSAPRRNAAKSTSYAKTSAAPIKQRHRSQSASSPLVNSGTEDEGDDFESAEEGDDQFWSVAGSSHEDERSSTADKQTPASSTKDEPPECRAHLQSLPPDKFSEAVVSEKPVDSFQKNKKNGRVSMIGAFPHSESYAESFLSTSHNNEDTRQELSMEEVDDPLFNTYPPSTSQKLVESYRERPQQRASTPEITHQPYTPRRISHLSPIKPDLSQPPSIRTPLPERSINRKQGSPVSPYPASRVAITPPKSPFDNFRISRASSLEGLAALRNPNSVSPQSPRKKTSVRSVPLLQLSKILSFCANDHGFEESSSDGHAQPVPPEVADRQQAKPIISQHSPSPVKAIQPSPHVPSTWKNTMPKNAYDNLLNMYGAMEMQRQELIWELCETENSFAMGLRQVIEIFAFPLRTPEGAWISGVPTPVARLLDWLEDIVNLHSQMAFQAKNCCQYQTQALGLVVHISEVYLELTPKLELYQPYLVRFREVTAAIEEMVADVESDFGEFVRMQSSLPECGRMSMTSFLLKPIQRLMKYPLFYKQLCDLTPPEHPDHDATICLLDATDSVIRVLQEVKEREEEYEKLKVIESRMKGLPKGFKLAIRDRRLLAQGLLKRVQLTSRDASHRFTAGAQSNNHTWTLNAQPKAKHIPQSHVGSSPQFGNSSEYMTSSTSRNSYQSNWSQHSYTSSSSASTESTNSHRSSYANRENEQPLNFSNYPSSPVNPFPPGSQQFYEWMALSNKPVNGKREEKHYLRTRSSLLPWESQPEDHRYRGKKSLNTSRILRKPKESPVHVFVFSDVILLATRHSDGVRLIRSSKLQKKRKDSSSPSYYSVLEDVGVSRLLSVSDISGELDYPHLLKVDLVPFGGDEDDNTTLKQTQRNRDSSQAVLLSFPDRHSSGTPNSTTTNSTHDSIRKEKHRWISAFLQGLTCIQEQKLLKTDSTISANTSHIDYSPSEFSMINSYSQEREERTWWSVRHKLVSKELEVLRYNNNNNNLNHSQEINYIPNQILPIVPSSDSSNSSSSNSSSSNSYSHDTKSKLHFHSNRNPRPDHNPFYLHHPEHRSLIDEIKTSGLGLDLNF</sequence>
<dbReference type="Gene3D" id="1.20.900.10">
    <property type="entry name" value="Dbl homology (DH) domain"/>
    <property type="match status" value="1"/>
</dbReference>
<feature type="region of interest" description="Disordered" evidence="1">
    <location>
        <begin position="828"/>
        <end position="878"/>
    </location>
</feature>
<feature type="compositionally biased region" description="Polar residues" evidence="1">
    <location>
        <begin position="485"/>
        <end position="495"/>
    </location>
</feature>
<dbReference type="PANTHER" id="PTHR12673:SF159">
    <property type="entry name" value="LD03170P"/>
    <property type="match status" value="1"/>
</dbReference>
<feature type="compositionally biased region" description="Low complexity" evidence="1">
    <location>
        <begin position="1414"/>
        <end position="1426"/>
    </location>
</feature>
<feature type="compositionally biased region" description="Basic and acidic residues" evidence="1">
    <location>
        <begin position="149"/>
        <end position="158"/>
    </location>
</feature>
<dbReference type="InterPro" id="IPR051092">
    <property type="entry name" value="FYVE_RhoGEF_PH"/>
</dbReference>
<feature type="compositionally biased region" description="Low complexity" evidence="1">
    <location>
        <begin position="1194"/>
        <end position="1218"/>
    </location>
</feature>
<dbReference type="SUPFAM" id="SSF48065">
    <property type="entry name" value="DBL homology domain (DH-domain)"/>
    <property type="match status" value="1"/>
</dbReference>
<proteinExistence type="predicted"/>
<feature type="region of interest" description="Disordered" evidence="1">
    <location>
        <begin position="1407"/>
        <end position="1429"/>
    </location>
</feature>
<feature type="compositionally biased region" description="Low complexity" evidence="1">
    <location>
        <begin position="1531"/>
        <end position="1549"/>
    </location>
</feature>
<feature type="region of interest" description="Disordered" evidence="1">
    <location>
        <begin position="470"/>
        <end position="624"/>
    </location>
</feature>
<feature type="domain" description="DH" evidence="2">
    <location>
        <begin position="898"/>
        <end position="1090"/>
    </location>
</feature>
<feature type="compositionally biased region" description="Acidic residues" evidence="1">
    <location>
        <begin position="563"/>
        <end position="578"/>
    </location>
</feature>
<feature type="compositionally biased region" description="Polar residues" evidence="1">
    <location>
        <begin position="1226"/>
        <end position="1236"/>
    </location>
</feature>
<dbReference type="CDD" id="cd00160">
    <property type="entry name" value="RhoGEF"/>
    <property type="match status" value="1"/>
</dbReference>
<feature type="compositionally biased region" description="Pro residues" evidence="1">
    <location>
        <begin position="415"/>
        <end position="424"/>
    </location>
</feature>
<feature type="compositionally biased region" description="Polar residues" evidence="1">
    <location>
        <begin position="1169"/>
        <end position="1193"/>
    </location>
</feature>
<feature type="region of interest" description="Disordered" evidence="1">
    <location>
        <begin position="401"/>
        <end position="447"/>
    </location>
</feature>
<dbReference type="PANTHER" id="PTHR12673">
    <property type="entry name" value="FACIOGENITAL DYSPLASIA PROTEIN"/>
    <property type="match status" value="1"/>
</dbReference>
<feature type="region of interest" description="Disordered" evidence="1">
    <location>
        <begin position="69"/>
        <end position="104"/>
    </location>
</feature>
<feature type="region of interest" description="Disordered" evidence="1">
    <location>
        <begin position="1160"/>
        <end position="1239"/>
    </location>
</feature>
<dbReference type="InterPro" id="IPR035899">
    <property type="entry name" value="DBL_dom_sf"/>
</dbReference>
<gene>
    <name evidence="3" type="ORF">PCASD_07560</name>
</gene>
<name>A0A2N5TGR0_9BASI</name>
<feature type="region of interest" description="Disordered" evidence="1">
    <location>
        <begin position="1"/>
        <end position="41"/>
    </location>
</feature>
<reference evidence="3 4" key="1">
    <citation type="submission" date="2017-11" db="EMBL/GenBank/DDBJ databases">
        <title>De novo assembly and phasing of dikaryotic genomes from two isolates of Puccinia coronata f. sp. avenae, the causal agent of oat crown rust.</title>
        <authorList>
            <person name="Miller M.E."/>
            <person name="Zhang Y."/>
            <person name="Omidvar V."/>
            <person name="Sperschneider J."/>
            <person name="Schwessinger B."/>
            <person name="Raley C."/>
            <person name="Palmer J.M."/>
            <person name="Garnica D."/>
            <person name="Upadhyaya N."/>
            <person name="Rathjen J."/>
            <person name="Taylor J.M."/>
            <person name="Park R.F."/>
            <person name="Dodds P.N."/>
            <person name="Hirsch C.D."/>
            <person name="Kianian S.F."/>
            <person name="Figueroa M."/>
        </authorList>
    </citation>
    <scope>NUCLEOTIDE SEQUENCE [LARGE SCALE GENOMIC DNA]</scope>
    <source>
        <strain evidence="3">12SD80</strain>
    </source>
</reference>
<dbReference type="Pfam" id="PF00621">
    <property type="entry name" value="RhoGEF"/>
    <property type="match status" value="1"/>
</dbReference>
<dbReference type="GO" id="GO:0005085">
    <property type="term" value="F:guanyl-nucleotide exchange factor activity"/>
    <property type="evidence" value="ECO:0007669"/>
    <property type="project" value="InterPro"/>
</dbReference>
<feature type="region of interest" description="Disordered" evidence="1">
    <location>
        <begin position="1531"/>
        <end position="1574"/>
    </location>
</feature>
<feature type="compositionally biased region" description="Polar residues" evidence="1">
    <location>
        <begin position="552"/>
        <end position="562"/>
    </location>
</feature>
<feature type="compositionally biased region" description="Low complexity" evidence="1">
    <location>
        <begin position="470"/>
        <end position="484"/>
    </location>
</feature>
<feature type="region of interest" description="Disordered" evidence="1">
    <location>
        <begin position="256"/>
        <end position="290"/>
    </location>
</feature>
<feature type="region of interest" description="Disordered" evidence="1">
    <location>
        <begin position="661"/>
        <end position="775"/>
    </location>
</feature>
<dbReference type="Proteomes" id="UP000235392">
    <property type="component" value="Unassembled WGS sequence"/>
</dbReference>
<dbReference type="InterPro" id="IPR000219">
    <property type="entry name" value="DH_dom"/>
</dbReference>
<feature type="compositionally biased region" description="Polar residues" evidence="1">
    <location>
        <begin position="707"/>
        <end position="718"/>
    </location>
</feature>
<evidence type="ECO:0000259" key="2">
    <source>
        <dbReference type="PROSITE" id="PS50010"/>
    </source>
</evidence>
<protein>
    <recommendedName>
        <fullName evidence="2">DH domain-containing protein</fullName>
    </recommendedName>
</protein>
<feature type="compositionally biased region" description="Basic and acidic residues" evidence="1">
    <location>
        <begin position="605"/>
        <end position="614"/>
    </location>
</feature>
<feature type="compositionally biased region" description="Low complexity" evidence="1">
    <location>
        <begin position="89"/>
        <end position="102"/>
    </location>
</feature>
<feature type="compositionally biased region" description="Low complexity" evidence="1">
    <location>
        <begin position="263"/>
        <end position="281"/>
    </location>
</feature>
<feature type="compositionally biased region" description="Low complexity" evidence="1">
    <location>
        <begin position="532"/>
        <end position="543"/>
    </location>
</feature>
<evidence type="ECO:0000256" key="1">
    <source>
        <dbReference type="SAM" id="MobiDB-lite"/>
    </source>
</evidence>
<accession>A0A2N5TGR0</accession>
<dbReference type="SMART" id="SM00325">
    <property type="entry name" value="RhoGEF"/>
    <property type="match status" value="1"/>
</dbReference>
<comment type="caution">
    <text evidence="3">The sequence shown here is derived from an EMBL/GenBank/DDBJ whole genome shotgun (WGS) entry which is preliminary data.</text>
</comment>
<dbReference type="PROSITE" id="PS50010">
    <property type="entry name" value="DH_2"/>
    <property type="match status" value="1"/>
</dbReference>
<feature type="compositionally biased region" description="Polar residues" evidence="1">
    <location>
        <begin position="1"/>
        <end position="21"/>
    </location>
</feature>
<evidence type="ECO:0000313" key="4">
    <source>
        <dbReference type="Proteomes" id="UP000235392"/>
    </source>
</evidence>
<feature type="region of interest" description="Disordered" evidence="1">
    <location>
        <begin position="131"/>
        <end position="195"/>
    </location>
</feature>